<protein>
    <submittedName>
        <fullName evidence="2">Uncharacterized protein</fullName>
    </submittedName>
</protein>
<evidence type="ECO:0000313" key="3">
    <source>
        <dbReference type="Proteomes" id="UP000630887"/>
    </source>
</evidence>
<accession>A0A8J3PAU3</accession>
<sequence>MPSARDATPEEQRQLQEMHAAGMGRNEIMRATGWSGRFVTNNCKALGLVFVRGEQVKLATEAKKADARQLRAELALNLLLDADRMRRQLFAKHTAFNFGGKENTYAEQEIDEPTPSDKRALMGAIAAAIDKSIVIDKYDSKTGEESDFDRFLEYLSGGDET</sequence>
<feature type="region of interest" description="Disordered" evidence="1">
    <location>
        <begin position="1"/>
        <end position="21"/>
    </location>
</feature>
<feature type="compositionally biased region" description="Basic and acidic residues" evidence="1">
    <location>
        <begin position="7"/>
        <end position="16"/>
    </location>
</feature>
<name>A0A8J3PAU3_9ACTN</name>
<keyword evidence="3" id="KW-1185">Reference proteome</keyword>
<organism evidence="2 3">
    <name type="scientific">Catellatospora coxensis</name>
    <dbReference type="NCBI Taxonomy" id="310354"/>
    <lineage>
        <taxon>Bacteria</taxon>
        <taxon>Bacillati</taxon>
        <taxon>Actinomycetota</taxon>
        <taxon>Actinomycetes</taxon>
        <taxon>Micromonosporales</taxon>
        <taxon>Micromonosporaceae</taxon>
        <taxon>Catellatospora</taxon>
    </lineage>
</organism>
<comment type="caution">
    <text evidence="2">The sequence shown here is derived from an EMBL/GenBank/DDBJ whole genome shotgun (WGS) entry which is preliminary data.</text>
</comment>
<evidence type="ECO:0000256" key="1">
    <source>
        <dbReference type="SAM" id="MobiDB-lite"/>
    </source>
</evidence>
<gene>
    <name evidence="2" type="ORF">Cco03nite_69020</name>
</gene>
<dbReference type="RefSeq" id="WP_203698046.1">
    <property type="nucleotide sequence ID" value="NZ_BAAALC010000003.1"/>
</dbReference>
<dbReference type="AlphaFoldDB" id="A0A8J3PAU3"/>
<dbReference type="EMBL" id="BONI01000082">
    <property type="protein sequence ID" value="GIG10202.1"/>
    <property type="molecule type" value="Genomic_DNA"/>
</dbReference>
<evidence type="ECO:0000313" key="2">
    <source>
        <dbReference type="EMBL" id="GIG10202.1"/>
    </source>
</evidence>
<proteinExistence type="predicted"/>
<dbReference type="Proteomes" id="UP000630887">
    <property type="component" value="Unassembled WGS sequence"/>
</dbReference>
<reference evidence="2 3" key="1">
    <citation type="submission" date="2021-01" db="EMBL/GenBank/DDBJ databases">
        <title>Whole genome shotgun sequence of Catellatospora coxensis NBRC 107359.</title>
        <authorList>
            <person name="Komaki H."/>
            <person name="Tamura T."/>
        </authorList>
    </citation>
    <scope>NUCLEOTIDE SEQUENCE [LARGE SCALE GENOMIC DNA]</scope>
    <source>
        <strain evidence="2 3">NBRC 107359</strain>
    </source>
</reference>